<sequence>MSRCIMWGLSVLVVSLGFVPATRAADLRTELRTCAASKDSLSRLACYDKLAQQSRLAGEDAGMPVKPRQKTAADNKTATAAGGNQADNFGKAHLQAVAEVENGSMFSVIDKVQELHYGKLALTLTNGQVWHQTDNNKLLLEAGDKVELMEGMLSAIYLRKDGLNKRIRVKRIK</sequence>
<evidence type="ECO:0000256" key="2">
    <source>
        <dbReference type="SAM" id="SignalP"/>
    </source>
</evidence>
<feature type="region of interest" description="Disordered" evidence="1">
    <location>
        <begin position="58"/>
        <end position="84"/>
    </location>
</feature>
<keyword evidence="4" id="KW-1185">Reference proteome</keyword>
<proteinExistence type="predicted"/>
<evidence type="ECO:0008006" key="5">
    <source>
        <dbReference type="Google" id="ProtNLM"/>
    </source>
</evidence>
<feature type="compositionally biased region" description="Low complexity" evidence="1">
    <location>
        <begin position="70"/>
        <end position="84"/>
    </location>
</feature>
<protein>
    <recommendedName>
        <fullName evidence="5">Type II secretion system protein GspC N-terminal domain-containing protein</fullName>
    </recommendedName>
</protein>
<dbReference type="EMBL" id="CP059733">
    <property type="protein sequence ID" value="WDE05476.1"/>
    <property type="molecule type" value="Genomic_DNA"/>
</dbReference>
<evidence type="ECO:0000313" key="4">
    <source>
        <dbReference type="Proteomes" id="UP000032352"/>
    </source>
</evidence>
<organism evidence="3 4">
    <name type="scientific">Thalassomonas viridans</name>
    <dbReference type="NCBI Taxonomy" id="137584"/>
    <lineage>
        <taxon>Bacteria</taxon>
        <taxon>Pseudomonadati</taxon>
        <taxon>Pseudomonadota</taxon>
        <taxon>Gammaproteobacteria</taxon>
        <taxon>Alteromonadales</taxon>
        <taxon>Colwelliaceae</taxon>
        <taxon>Thalassomonas</taxon>
    </lineage>
</organism>
<reference evidence="3 4" key="1">
    <citation type="journal article" date="2015" name="Genome Announc.">
        <title>Draft Genome Sequences of Marine Isolates of Thalassomonas viridans and Thalassomonas actiniarum.</title>
        <authorList>
            <person name="Olonade I."/>
            <person name="van Zyl L.J."/>
            <person name="Trindade M."/>
        </authorList>
    </citation>
    <scope>NUCLEOTIDE SEQUENCE [LARGE SCALE GENOMIC DNA]</scope>
    <source>
        <strain evidence="3 4">XOM25</strain>
    </source>
</reference>
<feature type="chain" id="PRO_5042117973" description="Type II secretion system protein GspC N-terminal domain-containing protein" evidence="2">
    <location>
        <begin position="25"/>
        <end position="173"/>
    </location>
</feature>
<reference evidence="3 4" key="2">
    <citation type="journal article" date="2022" name="Mar. Drugs">
        <title>Bioassay-Guided Fractionation Leads to the Detection of Cholic Acid Generated by the Rare Thalassomonas sp.</title>
        <authorList>
            <person name="Pheiffer F."/>
            <person name="Schneider Y.K."/>
            <person name="Hansen E.H."/>
            <person name="Andersen J.H."/>
            <person name="Isaksson J."/>
            <person name="Busche T."/>
            <person name="R C."/>
            <person name="Kalinowski J."/>
            <person name="Zyl L.V."/>
            <person name="Trindade M."/>
        </authorList>
    </citation>
    <scope>NUCLEOTIDE SEQUENCE [LARGE SCALE GENOMIC DNA]</scope>
    <source>
        <strain evidence="3 4">XOM25</strain>
    </source>
</reference>
<evidence type="ECO:0000313" key="3">
    <source>
        <dbReference type="EMBL" id="WDE05476.1"/>
    </source>
</evidence>
<dbReference type="KEGG" id="tvd:SG34_000560"/>
<gene>
    <name evidence="3" type="ORF">SG34_000560</name>
</gene>
<feature type="signal peptide" evidence="2">
    <location>
        <begin position="1"/>
        <end position="24"/>
    </location>
</feature>
<accession>A0AAF0C9H5</accession>
<dbReference type="AlphaFoldDB" id="A0AAF0C9H5"/>
<dbReference type="RefSeq" id="WP_152647168.1">
    <property type="nucleotide sequence ID" value="NZ_CP059733.1"/>
</dbReference>
<evidence type="ECO:0000256" key="1">
    <source>
        <dbReference type="SAM" id="MobiDB-lite"/>
    </source>
</evidence>
<dbReference type="Proteomes" id="UP000032352">
    <property type="component" value="Chromosome"/>
</dbReference>
<name>A0AAF0C9H5_9GAMM</name>
<keyword evidence="2" id="KW-0732">Signal</keyword>